<keyword evidence="10" id="KW-0378">Hydrolase</keyword>
<comment type="caution">
    <text evidence="10">The sequence shown here is derived from an EMBL/GenBank/DDBJ whole genome shotgun (WGS) entry which is preliminary data.</text>
</comment>
<feature type="transmembrane region" description="Helical" evidence="7">
    <location>
        <begin position="74"/>
        <end position="92"/>
    </location>
</feature>
<dbReference type="InterPro" id="IPR010627">
    <property type="entry name" value="Prepilin_pept_A24_N"/>
</dbReference>
<evidence type="ECO:0000256" key="6">
    <source>
        <dbReference type="ARBA" id="ARBA00023136"/>
    </source>
</evidence>
<feature type="transmembrane region" description="Helical" evidence="7">
    <location>
        <begin position="189"/>
        <end position="210"/>
    </location>
</feature>
<evidence type="ECO:0000256" key="2">
    <source>
        <dbReference type="ARBA" id="ARBA00005801"/>
    </source>
</evidence>
<comment type="subcellular location">
    <subcellularLocation>
        <location evidence="1">Cell membrane</location>
        <topology evidence="1">Multi-pass membrane protein</topology>
    </subcellularLocation>
</comment>
<evidence type="ECO:0000256" key="3">
    <source>
        <dbReference type="ARBA" id="ARBA00022475"/>
    </source>
</evidence>
<feature type="transmembrane region" description="Helical" evidence="7">
    <location>
        <begin position="98"/>
        <end position="118"/>
    </location>
</feature>
<feature type="domain" description="Prepilin peptidase A24 N-terminal" evidence="9">
    <location>
        <begin position="9"/>
        <end position="92"/>
    </location>
</feature>
<evidence type="ECO:0000259" key="8">
    <source>
        <dbReference type="Pfam" id="PF01478"/>
    </source>
</evidence>
<dbReference type="Pfam" id="PF01478">
    <property type="entry name" value="Peptidase_A24"/>
    <property type="match status" value="1"/>
</dbReference>
<keyword evidence="3" id="KW-1003">Cell membrane</keyword>
<comment type="similarity">
    <text evidence="2">Belongs to the peptidase A24 family.</text>
</comment>
<evidence type="ECO:0000313" key="11">
    <source>
        <dbReference type="Proteomes" id="UP000774000"/>
    </source>
</evidence>
<protein>
    <submittedName>
        <fullName evidence="10">Leader peptidase (Prepilin peptidase)/N-methyltransferase</fullName>
        <ecNumber evidence="10">2.1.1.-</ecNumber>
        <ecNumber evidence="10">3.4.23.43</ecNumber>
    </submittedName>
</protein>
<proteinExistence type="inferred from homology"/>
<keyword evidence="10" id="KW-0808">Transferase</keyword>
<evidence type="ECO:0000259" key="9">
    <source>
        <dbReference type="Pfam" id="PF06750"/>
    </source>
</evidence>
<evidence type="ECO:0000256" key="7">
    <source>
        <dbReference type="SAM" id="Phobius"/>
    </source>
</evidence>
<keyword evidence="6 7" id="KW-0472">Membrane</keyword>
<feature type="transmembrane region" description="Helical" evidence="7">
    <location>
        <begin position="149"/>
        <end position="168"/>
    </location>
</feature>
<dbReference type="Proteomes" id="UP000774000">
    <property type="component" value="Unassembled WGS sequence"/>
</dbReference>
<keyword evidence="5 7" id="KW-1133">Transmembrane helix</keyword>
<dbReference type="EC" id="3.4.23.43" evidence="10"/>
<feature type="transmembrane region" description="Helical" evidence="7">
    <location>
        <begin position="222"/>
        <end position="245"/>
    </location>
</feature>
<organism evidence="10 11">
    <name type="scientific">Halanaerobacter jeridensis</name>
    <dbReference type="NCBI Taxonomy" id="706427"/>
    <lineage>
        <taxon>Bacteria</taxon>
        <taxon>Bacillati</taxon>
        <taxon>Bacillota</taxon>
        <taxon>Clostridia</taxon>
        <taxon>Halanaerobiales</taxon>
        <taxon>Halobacteroidaceae</taxon>
        <taxon>Halanaerobacter</taxon>
    </lineage>
</organism>
<feature type="transmembrane region" description="Helical" evidence="7">
    <location>
        <begin position="6"/>
        <end position="25"/>
    </location>
</feature>
<dbReference type="Gene3D" id="1.20.120.1220">
    <property type="match status" value="1"/>
</dbReference>
<evidence type="ECO:0000256" key="1">
    <source>
        <dbReference type="ARBA" id="ARBA00004651"/>
    </source>
</evidence>
<dbReference type="GO" id="GO:0008168">
    <property type="term" value="F:methyltransferase activity"/>
    <property type="evidence" value="ECO:0007669"/>
    <property type="project" value="UniProtKB-KW"/>
</dbReference>
<dbReference type="PANTHER" id="PTHR30487:SF0">
    <property type="entry name" value="PREPILIN LEADER PEPTIDASE_N-METHYLTRANSFERASE-RELATED"/>
    <property type="match status" value="1"/>
</dbReference>
<dbReference type="EMBL" id="JAFBDQ010000020">
    <property type="protein sequence ID" value="MBM7557953.1"/>
    <property type="molecule type" value="Genomic_DNA"/>
</dbReference>
<feature type="transmembrane region" description="Helical" evidence="7">
    <location>
        <begin position="125"/>
        <end position="143"/>
    </location>
</feature>
<evidence type="ECO:0000256" key="5">
    <source>
        <dbReference type="ARBA" id="ARBA00022989"/>
    </source>
</evidence>
<dbReference type="AlphaFoldDB" id="A0A938XQF2"/>
<dbReference type="InterPro" id="IPR000045">
    <property type="entry name" value="Prepilin_IV_endopep_pep"/>
</dbReference>
<dbReference type="RefSeq" id="WP_204702878.1">
    <property type="nucleotide sequence ID" value="NZ_JAFBDQ010000020.1"/>
</dbReference>
<keyword evidence="4 7" id="KW-0812">Transmembrane</keyword>
<dbReference type="PANTHER" id="PTHR30487">
    <property type="entry name" value="TYPE 4 PREPILIN-LIKE PROTEINS LEADER PEPTIDE-PROCESSING ENZYME"/>
    <property type="match status" value="1"/>
</dbReference>
<keyword evidence="11" id="KW-1185">Reference proteome</keyword>
<dbReference type="GO" id="GO:0005886">
    <property type="term" value="C:plasma membrane"/>
    <property type="evidence" value="ECO:0007669"/>
    <property type="project" value="UniProtKB-SubCell"/>
</dbReference>
<dbReference type="GO" id="GO:0032259">
    <property type="term" value="P:methylation"/>
    <property type="evidence" value="ECO:0007669"/>
    <property type="project" value="UniProtKB-KW"/>
</dbReference>
<gene>
    <name evidence="10" type="ORF">JOC47_002821</name>
</gene>
<keyword evidence="10" id="KW-0489">Methyltransferase</keyword>
<evidence type="ECO:0000313" key="10">
    <source>
        <dbReference type="EMBL" id="MBM7557953.1"/>
    </source>
</evidence>
<reference evidence="10" key="1">
    <citation type="submission" date="2021-01" db="EMBL/GenBank/DDBJ databases">
        <title>Genomic Encyclopedia of Type Strains, Phase IV (KMG-IV): sequencing the most valuable type-strain genomes for metagenomic binning, comparative biology and taxonomic classification.</title>
        <authorList>
            <person name="Goeker M."/>
        </authorList>
    </citation>
    <scope>NUCLEOTIDE SEQUENCE</scope>
    <source>
        <strain evidence="10">DSM 23230</strain>
    </source>
</reference>
<dbReference type="EC" id="2.1.1.-" evidence="10"/>
<dbReference type="GO" id="GO:0004190">
    <property type="term" value="F:aspartic-type endopeptidase activity"/>
    <property type="evidence" value="ECO:0007669"/>
    <property type="project" value="UniProtKB-EC"/>
</dbReference>
<dbReference type="InterPro" id="IPR050882">
    <property type="entry name" value="Prepilin_peptidase/N-MTase"/>
</dbReference>
<dbReference type="GO" id="GO:0006465">
    <property type="term" value="P:signal peptide processing"/>
    <property type="evidence" value="ECO:0007669"/>
    <property type="project" value="TreeGrafter"/>
</dbReference>
<feature type="domain" description="Prepilin type IV endopeptidase peptidase" evidence="8">
    <location>
        <begin position="102"/>
        <end position="206"/>
    </location>
</feature>
<sequence>MLIQIIIFIFGLMIGSFLNVVIYRIPNEQSITFGRSYCPNCETQLKYYDLIPVVSFLWTTGQCRYCEEKISWQYPVVELLTAFLFLGLYLKFSLTVKLGVLMLLISLLIASSIIDLQLQIIPNKITYFGIIIGLIFSLIFNYISIKLALLGLLIPAGFLLLIAVITKGGMGIGDVKFAAMIGTFIGPKLTLLGIFLGSLLGSIIALFLLLAGKKTRKSKLPFGPLIALGTIIMIFYGQVIIDWYLRLIM</sequence>
<accession>A0A938XQF2</accession>
<evidence type="ECO:0000256" key="4">
    <source>
        <dbReference type="ARBA" id="ARBA00022692"/>
    </source>
</evidence>
<dbReference type="Pfam" id="PF06750">
    <property type="entry name" value="A24_N_bact"/>
    <property type="match status" value="1"/>
</dbReference>
<name>A0A938XQF2_9FIRM</name>